<dbReference type="InterPro" id="IPR055188">
    <property type="entry name" value="Choice_anch_I"/>
</dbReference>
<organism evidence="4 5">
    <name type="scientific">Pseudomonas fluvialis</name>
    <dbReference type="NCBI Taxonomy" id="1793966"/>
    <lineage>
        <taxon>Bacteria</taxon>
        <taxon>Pseudomonadati</taxon>
        <taxon>Pseudomonadota</taxon>
        <taxon>Gammaproteobacteria</taxon>
        <taxon>Pseudomonadales</taxon>
        <taxon>Pseudomonadaceae</taxon>
        <taxon>Pseudomonas</taxon>
    </lineage>
</organism>
<dbReference type="InterPro" id="IPR011048">
    <property type="entry name" value="Haem_d1_sf"/>
</dbReference>
<feature type="signal peptide" evidence="2">
    <location>
        <begin position="1"/>
        <end position="22"/>
    </location>
</feature>
<dbReference type="PANTHER" id="PTHR46928:SF1">
    <property type="entry name" value="MESENCHYME-SPECIFIC CELL SURFACE GLYCOPROTEIN"/>
    <property type="match status" value="1"/>
</dbReference>
<comment type="caution">
    <text evidence="4">The sequence shown here is derived from an EMBL/GenBank/DDBJ whole genome shotgun (WGS) entry which is preliminary data.</text>
</comment>
<feature type="compositionally biased region" description="Basic and acidic residues" evidence="1">
    <location>
        <begin position="416"/>
        <end position="432"/>
    </location>
</feature>
<feature type="domain" description="Choice-of-anchor I" evidence="3">
    <location>
        <begin position="49"/>
        <end position="527"/>
    </location>
</feature>
<dbReference type="RefSeq" id="WP_184684895.1">
    <property type="nucleotide sequence ID" value="NZ_JACHLL010000006.1"/>
</dbReference>
<dbReference type="Proteomes" id="UP000557193">
    <property type="component" value="Unassembled WGS sequence"/>
</dbReference>
<proteinExistence type="predicted"/>
<dbReference type="NCBIfam" id="NF038117">
    <property type="entry name" value="choice_anch_I"/>
    <property type="match status" value="1"/>
</dbReference>
<feature type="region of interest" description="Disordered" evidence="1">
    <location>
        <begin position="410"/>
        <end position="437"/>
    </location>
</feature>
<dbReference type="AlphaFoldDB" id="A0A7X0BUL3"/>
<protein>
    <recommendedName>
        <fullName evidence="3">Choice-of-anchor I domain-containing protein</fullName>
    </recommendedName>
</protein>
<keyword evidence="5" id="KW-1185">Reference proteome</keyword>
<feature type="chain" id="PRO_5031573387" description="Choice-of-anchor I domain-containing protein" evidence="2">
    <location>
        <begin position="23"/>
        <end position="530"/>
    </location>
</feature>
<accession>A0A7X0BUL3</accession>
<evidence type="ECO:0000313" key="4">
    <source>
        <dbReference type="EMBL" id="MBB6342997.1"/>
    </source>
</evidence>
<sequence length="530" mass="56985">MRLSRLAAALAITTALTTPVLASNSSHDSRVTNLKITALGTYQSGLFEQGAAEIVAHDARSQRLFVVNAASGKIDVLDIRHPAQPALLFNIDLSAYGSSVNSVAVHRGLVAAAVQNTVKTEPGKVVLLNADGQVQGAVDVGALPDMLTFTPDGRRLLVANEGEPSDDYLTDPEGSVSIIDLPARLSRLSQANVRTADFRQLTREQLDPSIRVFGPNASVAQDFEPEYITVSKDGQRAWVTLQENNAIAEIDLRRAKVKAVRGLGYKDHNLAGNELDASDKDGAVKIRNWPVRGLYQPDAISSFSHREQTYLVTANEGDARAYGGYSEEVRVGSSSYLLDPAVFPDAATLKQNANLGRLTVSRASGLNPQTGTYDAIYAFGARSFSVWNSKGQQQYDSGADFERITAERLPTLFNSNHKDNSPDGRSDDKGPEPEGVTVSELWGKPYAFIGLERISGVMVYDLSNPKAPRFVDLVSNRNASAQPPAAEAGDLGPEGVMVISAAHSPIRGVPLLVVGNEVSGSTTLYRIDRR</sequence>
<dbReference type="EMBL" id="JACHLL010000006">
    <property type="protein sequence ID" value="MBB6342997.1"/>
    <property type="molecule type" value="Genomic_DNA"/>
</dbReference>
<evidence type="ECO:0000259" key="3">
    <source>
        <dbReference type="Pfam" id="PF22494"/>
    </source>
</evidence>
<reference evidence="4 5" key="1">
    <citation type="submission" date="2020-08" db="EMBL/GenBank/DDBJ databases">
        <title>Functional genomics of gut bacteria from endangered species of beetles.</title>
        <authorList>
            <person name="Carlos-Shanley C."/>
        </authorList>
    </citation>
    <scope>NUCLEOTIDE SEQUENCE [LARGE SCALE GENOMIC DNA]</scope>
    <source>
        <strain evidence="4 5">S00202</strain>
    </source>
</reference>
<dbReference type="SUPFAM" id="SSF51004">
    <property type="entry name" value="C-terminal (heme d1) domain of cytochrome cd1-nitrite reductase"/>
    <property type="match status" value="1"/>
</dbReference>
<keyword evidence="2" id="KW-0732">Signal</keyword>
<dbReference type="InterPro" id="IPR015943">
    <property type="entry name" value="WD40/YVTN_repeat-like_dom_sf"/>
</dbReference>
<dbReference type="Pfam" id="PF22494">
    <property type="entry name" value="choice_anch_I"/>
    <property type="match status" value="1"/>
</dbReference>
<dbReference type="PANTHER" id="PTHR46928">
    <property type="entry name" value="MESENCHYME-SPECIFIC CELL SURFACE GLYCOPROTEIN"/>
    <property type="match status" value="1"/>
</dbReference>
<name>A0A7X0BUL3_9PSED</name>
<dbReference type="InterPro" id="IPR052956">
    <property type="entry name" value="Mesenchyme-surface_protein"/>
</dbReference>
<dbReference type="Gene3D" id="2.130.10.10">
    <property type="entry name" value="YVTN repeat-like/Quinoprotein amine dehydrogenase"/>
    <property type="match status" value="1"/>
</dbReference>
<evidence type="ECO:0000256" key="2">
    <source>
        <dbReference type="SAM" id="SignalP"/>
    </source>
</evidence>
<evidence type="ECO:0000256" key="1">
    <source>
        <dbReference type="SAM" id="MobiDB-lite"/>
    </source>
</evidence>
<evidence type="ECO:0000313" key="5">
    <source>
        <dbReference type="Proteomes" id="UP000557193"/>
    </source>
</evidence>
<gene>
    <name evidence="4" type="ORF">HNP49_003185</name>
</gene>